<dbReference type="SUPFAM" id="SSF52833">
    <property type="entry name" value="Thioredoxin-like"/>
    <property type="match status" value="1"/>
</dbReference>
<accession>H5URQ7</accession>
<name>H5URQ7_9MICO</name>
<evidence type="ECO:0000313" key="3">
    <source>
        <dbReference type="Proteomes" id="UP000004367"/>
    </source>
</evidence>
<feature type="domain" description="Glutaredoxin" evidence="1">
    <location>
        <begin position="13"/>
        <end position="71"/>
    </location>
</feature>
<organism evidence="2 3">
    <name type="scientific">Mobilicoccus pelagius NBRC 104925</name>
    <dbReference type="NCBI Taxonomy" id="1089455"/>
    <lineage>
        <taxon>Bacteria</taxon>
        <taxon>Bacillati</taxon>
        <taxon>Actinomycetota</taxon>
        <taxon>Actinomycetes</taxon>
        <taxon>Micrococcales</taxon>
        <taxon>Dermatophilaceae</taxon>
        <taxon>Mobilicoccus</taxon>
    </lineage>
</organism>
<reference evidence="2 3" key="1">
    <citation type="submission" date="2012-02" db="EMBL/GenBank/DDBJ databases">
        <title>Whole genome shotgun sequence of Mobilicoccus pelagius NBRC 104925.</title>
        <authorList>
            <person name="Yoshida Y."/>
            <person name="Hosoyama A."/>
            <person name="Tsuchikane K."/>
            <person name="Katsumata H."/>
            <person name="Yamazaki S."/>
            <person name="Fujita N."/>
        </authorList>
    </citation>
    <scope>NUCLEOTIDE SEQUENCE [LARGE SCALE GENOMIC DNA]</scope>
    <source>
        <strain evidence="2 3">NBRC 104925</strain>
    </source>
</reference>
<keyword evidence="3" id="KW-1185">Reference proteome</keyword>
<dbReference type="Pfam" id="PF00462">
    <property type="entry name" value="Glutaredoxin"/>
    <property type="match status" value="1"/>
</dbReference>
<proteinExistence type="predicted"/>
<gene>
    <name evidence="2" type="ORF">MOPEL_073_00550</name>
</gene>
<dbReference type="RefSeq" id="WP_009482313.1">
    <property type="nucleotide sequence ID" value="NZ_BAFE01000052.1"/>
</dbReference>
<sequence length="91" mass="9587">MSTHPVAPEPGSVTVYATSWCPYCSRLLADLEAEPVPHTVVDVDTAPDADEASAAVERINGGNRVVPTVVFPDGTTATNPSLDDVLLRLAR</sequence>
<dbReference type="OrthoDB" id="8991911at2"/>
<dbReference type="AlphaFoldDB" id="H5URQ7"/>
<dbReference type="STRING" id="1089455.MOPEL_073_00550"/>
<dbReference type="Gene3D" id="3.40.30.10">
    <property type="entry name" value="Glutaredoxin"/>
    <property type="match status" value="1"/>
</dbReference>
<dbReference type="eggNOG" id="COG0695">
    <property type="taxonomic scope" value="Bacteria"/>
</dbReference>
<dbReference type="EMBL" id="BAFE01000052">
    <property type="protein sequence ID" value="GAB48415.1"/>
    <property type="molecule type" value="Genomic_DNA"/>
</dbReference>
<dbReference type="CDD" id="cd02976">
    <property type="entry name" value="NrdH"/>
    <property type="match status" value="1"/>
</dbReference>
<evidence type="ECO:0000259" key="1">
    <source>
        <dbReference type="Pfam" id="PF00462"/>
    </source>
</evidence>
<comment type="caution">
    <text evidence="2">The sequence shown here is derived from an EMBL/GenBank/DDBJ whole genome shotgun (WGS) entry which is preliminary data.</text>
</comment>
<dbReference type="InterPro" id="IPR002109">
    <property type="entry name" value="Glutaredoxin"/>
</dbReference>
<dbReference type="InterPro" id="IPR036249">
    <property type="entry name" value="Thioredoxin-like_sf"/>
</dbReference>
<evidence type="ECO:0000313" key="2">
    <source>
        <dbReference type="EMBL" id="GAB48415.1"/>
    </source>
</evidence>
<dbReference type="PROSITE" id="PS51354">
    <property type="entry name" value="GLUTAREDOXIN_2"/>
    <property type="match status" value="1"/>
</dbReference>
<protein>
    <recommendedName>
        <fullName evidence="1">Glutaredoxin domain-containing protein</fullName>
    </recommendedName>
</protein>
<dbReference type="Proteomes" id="UP000004367">
    <property type="component" value="Unassembled WGS sequence"/>
</dbReference>